<dbReference type="Proteomes" id="UP000043763">
    <property type="component" value="Unassembled WGS sequence"/>
</dbReference>
<evidence type="ECO:0000313" key="2">
    <source>
        <dbReference type="Proteomes" id="UP000043763"/>
    </source>
</evidence>
<evidence type="ECO:0000313" key="1">
    <source>
        <dbReference type="EMBL" id="CRF34966.1"/>
    </source>
</evidence>
<proteinExistence type="predicted"/>
<dbReference type="SUPFAM" id="SSF117070">
    <property type="entry name" value="LEA14-like"/>
    <property type="match status" value="1"/>
</dbReference>
<dbReference type="OrthoDB" id="307646at2"/>
<dbReference type="PROSITE" id="PS51257">
    <property type="entry name" value="PROKAR_LIPOPROTEIN"/>
    <property type="match status" value="1"/>
</dbReference>
<protein>
    <recommendedName>
        <fullName evidence="3">Lipoprotein</fullName>
    </recommendedName>
</protein>
<evidence type="ECO:0008006" key="3">
    <source>
        <dbReference type="Google" id="ProtNLM"/>
    </source>
</evidence>
<sequence length="162" mass="18516">MKLIKISILLLIIAVSCSRVKSEANKITREYVEKYKPDIIVKSASIDNMTLSDITLNTLMEIKNNLPFELPIEKLEINLINSSGDIFANSKSSEESNIIKIPANDSKEINMKSKAQYIDLFQTAFDAIKTESFKCNADVILTFNVYNMNFQFKYDIEIIFIK</sequence>
<dbReference type="RefSeq" id="WP_048595605.1">
    <property type="nucleotide sequence ID" value="NZ_CVLB01000002.1"/>
</dbReference>
<organism evidence="1 2">
    <name type="scientific">Brachyspira suanatina</name>
    <dbReference type="NCBI Taxonomy" id="381802"/>
    <lineage>
        <taxon>Bacteria</taxon>
        <taxon>Pseudomonadati</taxon>
        <taxon>Spirochaetota</taxon>
        <taxon>Spirochaetia</taxon>
        <taxon>Brachyspirales</taxon>
        <taxon>Brachyspiraceae</taxon>
        <taxon>Brachyspira</taxon>
    </lineage>
</organism>
<reference evidence="2" key="1">
    <citation type="submission" date="2015-04" db="EMBL/GenBank/DDBJ databases">
        <authorList>
            <person name="Mushtaq Mamoona"/>
        </authorList>
    </citation>
    <scope>NUCLEOTIDE SEQUENCE [LARGE SCALE GENOMIC DNA]</scope>
    <source>
        <strain evidence="2">AN4859/03</strain>
    </source>
</reference>
<name>A0A0G4K9H9_9SPIR</name>
<gene>
    <name evidence="1" type="ORF">BRSU_2366</name>
</gene>
<dbReference type="Gene3D" id="2.60.40.1820">
    <property type="match status" value="1"/>
</dbReference>
<dbReference type="EMBL" id="CVLB01000002">
    <property type="protein sequence ID" value="CRF34966.1"/>
    <property type="molecule type" value="Genomic_DNA"/>
</dbReference>
<accession>A0A0G4K9H9</accession>
<dbReference type="AlphaFoldDB" id="A0A0G4K9H9"/>
<keyword evidence="2" id="KW-1185">Reference proteome</keyword>